<keyword evidence="1" id="KW-0472">Membrane</keyword>
<evidence type="ECO:0000313" key="3">
    <source>
        <dbReference type="EMBL" id="RLJ90574.1"/>
    </source>
</evidence>
<feature type="domain" description="Uncharacterized protein YyaB-like PH" evidence="2">
    <location>
        <begin position="62"/>
        <end position="138"/>
    </location>
</feature>
<reference evidence="3 4" key="1">
    <citation type="submission" date="2018-10" db="EMBL/GenBank/DDBJ databases">
        <title>Genomic Encyclopedia of Type Strains, Phase IV (KMG-IV): sequencing the most valuable type-strain genomes for metagenomic binning, comparative biology and taxonomic classification.</title>
        <authorList>
            <person name="Goeker M."/>
        </authorList>
    </citation>
    <scope>NUCLEOTIDE SEQUENCE [LARGE SCALE GENOMIC DNA]</scope>
    <source>
        <strain evidence="3 4">DSM 20549</strain>
    </source>
</reference>
<dbReference type="RefSeq" id="WP_121298076.1">
    <property type="nucleotide sequence ID" value="NZ_QBEW01000068.1"/>
</dbReference>
<keyword evidence="1" id="KW-0812">Transmembrane</keyword>
<dbReference type="InterPro" id="IPR009589">
    <property type="entry name" value="PH_YyaB-like"/>
</dbReference>
<dbReference type="OrthoDB" id="2436858at2"/>
<accession>A0A497YUJ1</accession>
<keyword evidence="1" id="KW-1133">Transmembrane helix</keyword>
<proteinExistence type="predicted"/>
<sequence length="157" mass="17851">MTFHSKIDSFFIRFMLAAILFIAAVSFIPLLFEGAPFSAFVIVTATFVITTVLILWITFAIRYVFLEQHLLVKAGPFRSRIPYTSILKITPTRDIFTGYRLLSSRDALELINNKTMFGTVKISPENQDAFIAELKKRCPDVKLDEKFFGQASTSEKP</sequence>
<dbReference type="AlphaFoldDB" id="A0A497YUJ1"/>
<feature type="transmembrane region" description="Helical" evidence="1">
    <location>
        <begin position="38"/>
        <end position="65"/>
    </location>
</feature>
<organism evidence="3 4">
    <name type="scientific">Planococcus citreus</name>
    <dbReference type="NCBI Taxonomy" id="1373"/>
    <lineage>
        <taxon>Bacteria</taxon>
        <taxon>Bacillati</taxon>
        <taxon>Bacillota</taxon>
        <taxon>Bacilli</taxon>
        <taxon>Bacillales</taxon>
        <taxon>Caryophanaceae</taxon>
        <taxon>Planococcus</taxon>
    </lineage>
</organism>
<protein>
    <submittedName>
        <fullName evidence="3">PH (Pleckstrin Homology) domain-containing protein</fullName>
    </submittedName>
</protein>
<feature type="transmembrane region" description="Helical" evidence="1">
    <location>
        <begin position="12"/>
        <end position="32"/>
    </location>
</feature>
<keyword evidence="4" id="KW-1185">Reference proteome</keyword>
<dbReference type="GO" id="GO:0030153">
    <property type="term" value="P:bacteriocin immunity"/>
    <property type="evidence" value="ECO:0007669"/>
    <property type="project" value="InterPro"/>
</dbReference>
<comment type="caution">
    <text evidence="3">The sequence shown here is derived from an EMBL/GenBank/DDBJ whole genome shotgun (WGS) entry which is preliminary data.</text>
</comment>
<dbReference type="EMBL" id="RCCP01000001">
    <property type="protein sequence ID" value="RLJ90574.1"/>
    <property type="molecule type" value="Genomic_DNA"/>
</dbReference>
<evidence type="ECO:0000259" key="2">
    <source>
        <dbReference type="Pfam" id="PF06713"/>
    </source>
</evidence>
<dbReference type="Pfam" id="PF06713">
    <property type="entry name" value="bPH_4"/>
    <property type="match status" value="1"/>
</dbReference>
<evidence type="ECO:0000256" key="1">
    <source>
        <dbReference type="SAM" id="Phobius"/>
    </source>
</evidence>
<gene>
    <name evidence="3" type="ORF">DFR62_0718</name>
</gene>
<name>A0A497YUJ1_9BACL</name>
<dbReference type="Proteomes" id="UP000280791">
    <property type="component" value="Unassembled WGS sequence"/>
</dbReference>
<evidence type="ECO:0000313" key="4">
    <source>
        <dbReference type="Proteomes" id="UP000280791"/>
    </source>
</evidence>